<protein>
    <submittedName>
        <fullName evidence="2">Metal-binding protein</fullName>
    </submittedName>
</protein>
<comment type="caution">
    <text evidence="2">The sequence shown here is derived from an EMBL/GenBank/DDBJ whole genome shotgun (WGS) entry which is preliminary data.</text>
</comment>
<evidence type="ECO:0000256" key="1">
    <source>
        <dbReference type="SAM" id="SignalP"/>
    </source>
</evidence>
<organism evidence="2 3">
    <name type="scientific">Methylomonas methanica</name>
    <dbReference type="NCBI Taxonomy" id="421"/>
    <lineage>
        <taxon>Bacteria</taxon>
        <taxon>Pseudomonadati</taxon>
        <taxon>Pseudomonadota</taxon>
        <taxon>Gammaproteobacteria</taxon>
        <taxon>Methylococcales</taxon>
        <taxon>Methylococcaceae</taxon>
        <taxon>Methylomonas</taxon>
    </lineage>
</organism>
<dbReference type="RefSeq" id="WP_026601771.1">
    <property type="nucleotide sequence ID" value="NZ_LUUH01000030.1"/>
</dbReference>
<dbReference type="InterPro" id="IPR007332">
    <property type="entry name" value="DUF411"/>
</dbReference>
<feature type="signal peptide" evidence="1">
    <location>
        <begin position="1"/>
        <end position="27"/>
    </location>
</feature>
<gene>
    <name evidence="2" type="ORF">A1353_08090</name>
</gene>
<evidence type="ECO:0000313" key="3">
    <source>
        <dbReference type="Proteomes" id="UP000077763"/>
    </source>
</evidence>
<name>A0A177MMG4_METMH</name>
<dbReference type="Proteomes" id="UP000077763">
    <property type="component" value="Unassembled WGS sequence"/>
</dbReference>
<reference evidence="3" key="1">
    <citation type="submission" date="2016-03" db="EMBL/GenBank/DDBJ databases">
        <authorList>
            <person name="Heylen K."/>
            <person name="De Vos P."/>
            <person name="Vekeman B."/>
        </authorList>
    </citation>
    <scope>NUCLEOTIDE SEQUENCE [LARGE SCALE GENOMIC DNA]</scope>
    <source>
        <strain evidence="3">R-45371</strain>
    </source>
</reference>
<keyword evidence="1" id="KW-0732">Signal</keyword>
<dbReference type="Pfam" id="PF04214">
    <property type="entry name" value="DUF411"/>
    <property type="match status" value="1"/>
</dbReference>
<dbReference type="AlphaFoldDB" id="A0A177MMG4"/>
<proteinExistence type="predicted"/>
<feature type="chain" id="PRO_5008068222" evidence="1">
    <location>
        <begin position="28"/>
        <end position="149"/>
    </location>
</feature>
<sequence length="149" mass="16123">MKSDLKPHLHSLLLVFLVSTGTAWAQAATQVEVFKSPSCGCCGKWIEHLQQNGFLVSTREINDIPAARKKLGMPDRLGSCHTARVGDYVIEGHVPAADIQRLLKEKPQALGLAVPSMPPGSPGMETAKPVPYETLLVQADGSTRVFARH</sequence>
<dbReference type="EMBL" id="LUUH01000030">
    <property type="protein sequence ID" value="OAI06986.1"/>
    <property type="molecule type" value="Genomic_DNA"/>
</dbReference>
<evidence type="ECO:0000313" key="2">
    <source>
        <dbReference type="EMBL" id="OAI06986.1"/>
    </source>
</evidence>
<accession>A0A177MMG4</accession>